<organism evidence="1 2">
    <name type="scientific">Ambrosiozyma monospora</name>
    <name type="common">Yeast</name>
    <name type="synonym">Endomycopsis monosporus</name>
    <dbReference type="NCBI Taxonomy" id="43982"/>
    <lineage>
        <taxon>Eukaryota</taxon>
        <taxon>Fungi</taxon>
        <taxon>Dikarya</taxon>
        <taxon>Ascomycota</taxon>
        <taxon>Saccharomycotina</taxon>
        <taxon>Pichiomycetes</taxon>
        <taxon>Pichiales</taxon>
        <taxon>Pichiaceae</taxon>
        <taxon>Ambrosiozyma</taxon>
    </lineage>
</organism>
<dbReference type="EMBL" id="BSXU01005812">
    <property type="protein sequence ID" value="GMG55602.1"/>
    <property type="molecule type" value="Genomic_DNA"/>
</dbReference>
<evidence type="ECO:0000313" key="1">
    <source>
        <dbReference type="EMBL" id="GMG55602.1"/>
    </source>
</evidence>
<dbReference type="AlphaFoldDB" id="A0A9W7DIX8"/>
<name>A0A9W7DIX8_AMBMO</name>
<evidence type="ECO:0000313" key="2">
    <source>
        <dbReference type="Proteomes" id="UP001165063"/>
    </source>
</evidence>
<protein>
    <submittedName>
        <fullName evidence="1">Unnamed protein product</fullName>
    </submittedName>
</protein>
<gene>
    <name evidence="1" type="ORF">Amon01_000767500</name>
</gene>
<comment type="caution">
    <text evidence="1">The sequence shown here is derived from an EMBL/GenBank/DDBJ whole genome shotgun (WGS) entry which is preliminary data.</text>
</comment>
<proteinExistence type="predicted"/>
<sequence length="75" mass="8444">MQQQQEVLYQQQMAQVQAQQQQAAMVGMLALPTTANMMNLGNDDYELPPRSEEMSNLFNTGTVTDTVTDTDTVRF</sequence>
<reference evidence="1" key="1">
    <citation type="submission" date="2023-04" db="EMBL/GenBank/DDBJ databases">
        <title>Ambrosiozyma monospora NBRC 1965.</title>
        <authorList>
            <person name="Ichikawa N."/>
            <person name="Sato H."/>
            <person name="Tonouchi N."/>
        </authorList>
    </citation>
    <scope>NUCLEOTIDE SEQUENCE</scope>
    <source>
        <strain evidence="1">NBRC 1965</strain>
    </source>
</reference>
<accession>A0A9W7DIX8</accession>
<keyword evidence="2" id="KW-1185">Reference proteome</keyword>
<dbReference type="Proteomes" id="UP001165063">
    <property type="component" value="Unassembled WGS sequence"/>
</dbReference>